<gene>
    <name evidence="1" type="ORF">RDI58_027413</name>
</gene>
<evidence type="ECO:0000313" key="1">
    <source>
        <dbReference type="EMBL" id="KAK6776412.1"/>
    </source>
</evidence>
<accession>A0AAN8Y2C2</accession>
<sequence length="9" mass="1029">MRPVRGQEG</sequence>
<dbReference type="EMBL" id="JBANQN010000011">
    <property type="protein sequence ID" value="KAK6776412.1"/>
    <property type="molecule type" value="Genomic_DNA"/>
</dbReference>
<reference evidence="1 2" key="1">
    <citation type="submission" date="2024-02" db="EMBL/GenBank/DDBJ databases">
        <title>de novo genome assembly of Solanum bulbocastanum strain 11H21.</title>
        <authorList>
            <person name="Hosaka A.J."/>
        </authorList>
    </citation>
    <scope>NUCLEOTIDE SEQUENCE [LARGE SCALE GENOMIC DNA]</scope>
    <source>
        <tissue evidence="1">Young leaves</tissue>
    </source>
</reference>
<comment type="caution">
    <text evidence="1">The sequence shown here is derived from an EMBL/GenBank/DDBJ whole genome shotgun (WGS) entry which is preliminary data.</text>
</comment>
<organism evidence="1 2">
    <name type="scientific">Solanum bulbocastanum</name>
    <name type="common">Wild potato</name>
    <dbReference type="NCBI Taxonomy" id="147425"/>
    <lineage>
        <taxon>Eukaryota</taxon>
        <taxon>Viridiplantae</taxon>
        <taxon>Streptophyta</taxon>
        <taxon>Embryophyta</taxon>
        <taxon>Tracheophyta</taxon>
        <taxon>Spermatophyta</taxon>
        <taxon>Magnoliopsida</taxon>
        <taxon>eudicotyledons</taxon>
        <taxon>Gunneridae</taxon>
        <taxon>Pentapetalae</taxon>
        <taxon>asterids</taxon>
        <taxon>lamiids</taxon>
        <taxon>Solanales</taxon>
        <taxon>Solanaceae</taxon>
        <taxon>Solanoideae</taxon>
        <taxon>Solaneae</taxon>
        <taxon>Solanum</taxon>
    </lineage>
</organism>
<keyword evidence="2" id="KW-1185">Reference proteome</keyword>
<name>A0AAN8Y2C2_SOLBU</name>
<evidence type="ECO:0000313" key="2">
    <source>
        <dbReference type="Proteomes" id="UP001371456"/>
    </source>
</evidence>
<protein>
    <submittedName>
        <fullName evidence="1">Uncharacterized protein</fullName>
    </submittedName>
</protein>
<proteinExistence type="predicted"/>
<dbReference type="Proteomes" id="UP001371456">
    <property type="component" value="Unassembled WGS sequence"/>
</dbReference>